<organism evidence="6 7">
    <name type="scientific">Candidatus Roizmanbacteria bacterium RIFCSPLOWO2_02_FULL_36_11</name>
    <dbReference type="NCBI Taxonomy" id="1802071"/>
    <lineage>
        <taxon>Bacteria</taxon>
        <taxon>Candidatus Roizmaniibacteriota</taxon>
    </lineage>
</organism>
<feature type="transmembrane region" description="Helical" evidence="5">
    <location>
        <begin position="271"/>
        <end position="291"/>
    </location>
</feature>
<evidence type="ECO:0000256" key="5">
    <source>
        <dbReference type="SAM" id="Phobius"/>
    </source>
</evidence>
<evidence type="ECO:0000313" key="6">
    <source>
        <dbReference type="EMBL" id="OGK54726.1"/>
    </source>
</evidence>
<dbReference type="InterPro" id="IPR038770">
    <property type="entry name" value="Na+/solute_symporter_sf"/>
</dbReference>
<feature type="transmembrane region" description="Helical" evidence="5">
    <location>
        <begin position="243"/>
        <end position="265"/>
    </location>
</feature>
<feature type="transmembrane region" description="Helical" evidence="5">
    <location>
        <begin position="88"/>
        <end position="108"/>
    </location>
</feature>
<dbReference type="AlphaFoldDB" id="A0A1F7JGP0"/>
<comment type="subcellular location">
    <subcellularLocation>
        <location evidence="1">Membrane</location>
        <topology evidence="1">Multi-pass membrane protein</topology>
    </subcellularLocation>
</comment>
<dbReference type="Gene3D" id="1.20.1530.20">
    <property type="match status" value="1"/>
</dbReference>
<name>A0A1F7JGP0_9BACT</name>
<comment type="caution">
    <text evidence="6">The sequence shown here is derived from an EMBL/GenBank/DDBJ whole genome shotgun (WGS) entry which is preliminary data.</text>
</comment>
<feature type="transmembrane region" description="Helical" evidence="5">
    <location>
        <begin position="184"/>
        <end position="203"/>
    </location>
</feature>
<dbReference type="Proteomes" id="UP000177418">
    <property type="component" value="Unassembled WGS sequence"/>
</dbReference>
<evidence type="ECO:0000313" key="7">
    <source>
        <dbReference type="Proteomes" id="UP000177418"/>
    </source>
</evidence>
<feature type="transmembrane region" description="Helical" evidence="5">
    <location>
        <begin position="120"/>
        <end position="141"/>
    </location>
</feature>
<feature type="transmembrane region" description="Helical" evidence="5">
    <location>
        <begin position="32"/>
        <end position="50"/>
    </location>
</feature>
<evidence type="ECO:0000256" key="2">
    <source>
        <dbReference type="ARBA" id="ARBA00022692"/>
    </source>
</evidence>
<feature type="transmembrane region" description="Helical" evidence="5">
    <location>
        <begin position="209"/>
        <end position="236"/>
    </location>
</feature>
<keyword evidence="2 5" id="KW-0812">Transmembrane</keyword>
<sequence>MQGLKNNISVVVFAGLILGFTLPTFGRLITPILQPLLMMLTFLGTIDIKIDNVIADIKKPGKTLLALFIIHLAGPMMILFLRDFFSDEIFLGLIIATSVSSGIAIIILSKLFGGNPAKALVLTTISNFAAPLTIPILVLILAQTQITIDPIQMSVTIIKLILIPFAIAQIVAKTSWKHQITQRSGELSLIVLFFLIIGVIASVRDLLLINIILTFKLAIVLTILSVVLFILGYLLGSNKASKITYAISPVYRNFALATVLALTLFNPTVAIPSVIFTVVVHVLIIPFQWFLTKILMDGKIRFIK</sequence>
<dbReference type="InterPro" id="IPR004710">
    <property type="entry name" value="Bilac:Na_transpt"/>
</dbReference>
<evidence type="ECO:0008006" key="8">
    <source>
        <dbReference type="Google" id="ProtNLM"/>
    </source>
</evidence>
<dbReference type="PANTHER" id="PTHR10361">
    <property type="entry name" value="SODIUM-BILE ACID COTRANSPORTER"/>
    <property type="match status" value="1"/>
</dbReference>
<keyword evidence="3 5" id="KW-1133">Transmembrane helix</keyword>
<accession>A0A1F7JGP0</accession>
<proteinExistence type="predicted"/>
<dbReference type="Pfam" id="PF01758">
    <property type="entry name" value="SBF"/>
    <property type="match status" value="1"/>
</dbReference>
<evidence type="ECO:0000256" key="3">
    <source>
        <dbReference type="ARBA" id="ARBA00022989"/>
    </source>
</evidence>
<dbReference type="EMBL" id="MGAV01000013">
    <property type="protein sequence ID" value="OGK54726.1"/>
    <property type="molecule type" value="Genomic_DNA"/>
</dbReference>
<evidence type="ECO:0000256" key="4">
    <source>
        <dbReference type="ARBA" id="ARBA00023136"/>
    </source>
</evidence>
<dbReference type="PANTHER" id="PTHR10361:SF28">
    <property type="entry name" value="P3 PROTEIN-RELATED"/>
    <property type="match status" value="1"/>
</dbReference>
<protein>
    <recommendedName>
        <fullName evidence="8">Bile acid:sodium symporter</fullName>
    </recommendedName>
</protein>
<keyword evidence="4 5" id="KW-0472">Membrane</keyword>
<reference evidence="6 7" key="1">
    <citation type="journal article" date="2016" name="Nat. Commun.">
        <title>Thousands of microbial genomes shed light on interconnected biogeochemical processes in an aquifer system.</title>
        <authorList>
            <person name="Anantharaman K."/>
            <person name="Brown C.T."/>
            <person name="Hug L.A."/>
            <person name="Sharon I."/>
            <person name="Castelle C.J."/>
            <person name="Probst A.J."/>
            <person name="Thomas B.C."/>
            <person name="Singh A."/>
            <person name="Wilkins M.J."/>
            <person name="Karaoz U."/>
            <person name="Brodie E.L."/>
            <person name="Williams K.H."/>
            <person name="Hubbard S.S."/>
            <person name="Banfield J.F."/>
        </authorList>
    </citation>
    <scope>NUCLEOTIDE SEQUENCE [LARGE SCALE GENOMIC DNA]</scope>
</reference>
<dbReference type="GO" id="GO:0016020">
    <property type="term" value="C:membrane"/>
    <property type="evidence" value="ECO:0007669"/>
    <property type="project" value="UniProtKB-SubCell"/>
</dbReference>
<dbReference type="InterPro" id="IPR002657">
    <property type="entry name" value="BilAc:Na_symport/Acr3"/>
</dbReference>
<feature type="transmembrane region" description="Helical" evidence="5">
    <location>
        <begin position="62"/>
        <end position="82"/>
    </location>
</feature>
<feature type="transmembrane region" description="Helical" evidence="5">
    <location>
        <begin position="7"/>
        <end position="26"/>
    </location>
</feature>
<evidence type="ECO:0000256" key="1">
    <source>
        <dbReference type="ARBA" id="ARBA00004141"/>
    </source>
</evidence>
<gene>
    <name evidence="6" type="ORF">A3H78_05540</name>
</gene>
<feature type="transmembrane region" description="Helical" evidence="5">
    <location>
        <begin position="153"/>
        <end position="172"/>
    </location>
</feature>